<evidence type="ECO:0000313" key="1">
    <source>
        <dbReference type="EMBL" id="KLJ12941.1"/>
    </source>
</evidence>
<gene>
    <name evidence="1" type="ORF">EMPG_12092</name>
</gene>
<dbReference type="Proteomes" id="UP000053573">
    <property type="component" value="Unassembled WGS sequence"/>
</dbReference>
<dbReference type="AlphaFoldDB" id="A0A0H1BV62"/>
<comment type="caution">
    <text evidence="1">The sequence shown here is derived from an EMBL/GenBank/DDBJ whole genome shotgun (WGS) entry which is preliminary data.</text>
</comment>
<sequence>MTGTQMTDLHEFFDKFHNVMMKLKSLKISMMNVHIKIELKQTSKLISVVLKIHSLIEEIHVQLNSLKNAKKSVQLMNTTVNAAQSDTAVTGFNNNNQSNSV</sequence>
<evidence type="ECO:0000313" key="2">
    <source>
        <dbReference type="Proteomes" id="UP000053573"/>
    </source>
</evidence>
<protein>
    <submittedName>
        <fullName evidence="1">Uncharacterized protein</fullName>
    </submittedName>
</protein>
<keyword evidence="2" id="KW-1185">Reference proteome</keyword>
<name>A0A0H1BV62_9EURO</name>
<accession>A0A0H1BV62</accession>
<dbReference type="EMBL" id="LDEV01000607">
    <property type="protein sequence ID" value="KLJ12941.1"/>
    <property type="molecule type" value="Genomic_DNA"/>
</dbReference>
<dbReference type="OrthoDB" id="4210619at2759"/>
<proteinExistence type="predicted"/>
<reference evidence="2" key="1">
    <citation type="journal article" date="2015" name="PLoS Genet.">
        <title>The dynamic genome and transcriptome of the human fungal pathogen Blastomyces and close relative Emmonsia.</title>
        <authorList>
            <person name="Munoz J.F."/>
            <person name="Gauthier G.M."/>
            <person name="Desjardins C.A."/>
            <person name="Gallo J.E."/>
            <person name="Holder J."/>
            <person name="Sullivan T.D."/>
            <person name="Marty A.J."/>
            <person name="Carmen J.C."/>
            <person name="Chen Z."/>
            <person name="Ding L."/>
            <person name="Gujja S."/>
            <person name="Magrini V."/>
            <person name="Misas E."/>
            <person name="Mitreva M."/>
            <person name="Priest M."/>
            <person name="Saif S."/>
            <person name="Whiston E.A."/>
            <person name="Young S."/>
            <person name="Zeng Q."/>
            <person name="Goldman W.E."/>
            <person name="Mardis E.R."/>
            <person name="Taylor J.W."/>
            <person name="McEwen J.G."/>
            <person name="Clay O.K."/>
            <person name="Klein B.S."/>
            <person name="Cuomo C.A."/>
        </authorList>
    </citation>
    <scope>NUCLEOTIDE SEQUENCE [LARGE SCALE GENOMIC DNA]</scope>
    <source>
        <strain evidence="2">UAMH 139</strain>
    </source>
</reference>
<organism evidence="1 2">
    <name type="scientific">Blastomyces silverae</name>
    <dbReference type="NCBI Taxonomy" id="2060906"/>
    <lineage>
        <taxon>Eukaryota</taxon>
        <taxon>Fungi</taxon>
        <taxon>Dikarya</taxon>
        <taxon>Ascomycota</taxon>
        <taxon>Pezizomycotina</taxon>
        <taxon>Eurotiomycetes</taxon>
        <taxon>Eurotiomycetidae</taxon>
        <taxon>Onygenales</taxon>
        <taxon>Ajellomycetaceae</taxon>
        <taxon>Blastomyces</taxon>
    </lineage>
</organism>